<accession>A0A017H9B4</accession>
<proteinExistence type="predicted"/>
<feature type="domain" description="PilZ" evidence="1">
    <location>
        <begin position="3"/>
        <end position="73"/>
    </location>
</feature>
<reference evidence="2 3" key="1">
    <citation type="submission" date="2013-03" db="EMBL/GenBank/DDBJ databases">
        <authorList>
            <person name="Fiebig A."/>
            <person name="Goeker M."/>
            <person name="Klenk H.-P.P."/>
        </authorList>
    </citation>
    <scope>NUCLEOTIDE SEQUENCE [LARGE SCALE GENOMIC DNA]</scope>
    <source>
        <strain evidence="2 3">DSM 17492</strain>
    </source>
</reference>
<dbReference type="InterPro" id="IPR009875">
    <property type="entry name" value="PilZ_domain"/>
</dbReference>
<dbReference type="EMBL" id="APGJ01000007">
    <property type="protein sequence ID" value="EYD70910.1"/>
    <property type="molecule type" value="Genomic_DNA"/>
</dbReference>
<dbReference type="STRING" id="1122180.Lokhon_02554"/>
<protein>
    <recommendedName>
        <fullName evidence="1">PilZ domain-containing protein</fullName>
    </recommendedName>
</protein>
<dbReference type="GO" id="GO:0035438">
    <property type="term" value="F:cyclic-di-GMP binding"/>
    <property type="evidence" value="ECO:0007669"/>
    <property type="project" value="InterPro"/>
</dbReference>
<dbReference type="Pfam" id="PF07238">
    <property type="entry name" value="PilZ"/>
    <property type="match status" value="1"/>
</dbReference>
<evidence type="ECO:0000259" key="1">
    <source>
        <dbReference type="Pfam" id="PF07238"/>
    </source>
</evidence>
<dbReference type="PATRIC" id="fig|1122180.6.peg.2539"/>
<dbReference type="AlphaFoldDB" id="A0A017H9B4"/>
<gene>
    <name evidence="2" type="ORF">Lokhon_02554</name>
</gene>
<evidence type="ECO:0000313" key="2">
    <source>
        <dbReference type="EMBL" id="EYD70910.1"/>
    </source>
</evidence>
<dbReference type="HOGENOM" id="CLU_2356375_0_0_5"/>
<organism evidence="2 3">
    <name type="scientific">Limimaricola hongkongensis DSM 17492</name>
    <dbReference type="NCBI Taxonomy" id="1122180"/>
    <lineage>
        <taxon>Bacteria</taxon>
        <taxon>Pseudomonadati</taxon>
        <taxon>Pseudomonadota</taxon>
        <taxon>Alphaproteobacteria</taxon>
        <taxon>Rhodobacterales</taxon>
        <taxon>Paracoccaceae</taxon>
        <taxon>Limimaricola</taxon>
    </lineage>
</organism>
<keyword evidence="3" id="KW-1185">Reference proteome</keyword>
<name>A0A017H9B4_9RHOB</name>
<sequence>MRVAHGREVQRARLSNISATGARLWQLSPLTPGGLVILCQLDMKIPAKVVWSNERQTGVTFLKPLKPADLQALAGTVGQAAPPAGGWRHHGFREIS</sequence>
<dbReference type="Proteomes" id="UP000025047">
    <property type="component" value="Unassembled WGS sequence"/>
</dbReference>
<evidence type="ECO:0000313" key="3">
    <source>
        <dbReference type="Proteomes" id="UP000025047"/>
    </source>
</evidence>
<comment type="caution">
    <text evidence="2">The sequence shown here is derived from an EMBL/GenBank/DDBJ whole genome shotgun (WGS) entry which is preliminary data.</text>
</comment>
<dbReference type="SUPFAM" id="SSF141371">
    <property type="entry name" value="PilZ domain-like"/>
    <property type="match status" value="1"/>
</dbReference>